<proteinExistence type="predicted"/>
<dbReference type="Proteomes" id="UP000053237">
    <property type="component" value="Unassembled WGS sequence"/>
</dbReference>
<dbReference type="EMBL" id="CAIX01000132">
    <property type="protein sequence ID" value="CCI46580.1"/>
    <property type="molecule type" value="Genomic_DNA"/>
</dbReference>
<comment type="caution">
    <text evidence="1">The sequence shown here is derived from an EMBL/GenBank/DDBJ whole genome shotgun (WGS) entry which is preliminary data.</text>
</comment>
<dbReference type="AlphaFoldDB" id="A0A024GIJ4"/>
<sequence length="145" mass="16493">MSTCVDNIILLHRFSSVRFIVRFIFYRSNPESLQSNEQPYNQETRRKRNNILVVSRPMHKSTVANVNASHLLGCVPLPSQLATSLRTEAMLCSKTRSPFFIMSEMSQAARKSLLILCIRFESVSVIDFPSDSCVLSLLNVNTHDE</sequence>
<keyword evidence="2" id="KW-1185">Reference proteome</keyword>
<gene>
    <name evidence="1" type="ORF">BN9_075230</name>
</gene>
<dbReference type="InParanoid" id="A0A024GIJ4"/>
<evidence type="ECO:0000313" key="1">
    <source>
        <dbReference type="EMBL" id="CCI46580.1"/>
    </source>
</evidence>
<reference evidence="1 2" key="1">
    <citation type="submission" date="2012-05" db="EMBL/GenBank/DDBJ databases">
        <title>Recombination and specialization in a pathogen metapopulation.</title>
        <authorList>
            <person name="Gardiner A."/>
            <person name="Kemen E."/>
            <person name="Schultz-Larsen T."/>
            <person name="MacLean D."/>
            <person name="Van Oosterhout C."/>
            <person name="Jones J.D.G."/>
        </authorList>
    </citation>
    <scope>NUCLEOTIDE SEQUENCE [LARGE SCALE GENOMIC DNA]</scope>
    <source>
        <strain evidence="1 2">Ac Nc2</strain>
    </source>
</reference>
<name>A0A024GIJ4_9STRA</name>
<protein>
    <submittedName>
        <fullName evidence="1">Uncharacterized protein</fullName>
    </submittedName>
</protein>
<accession>A0A024GIJ4</accession>
<evidence type="ECO:0000313" key="2">
    <source>
        <dbReference type="Proteomes" id="UP000053237"/>
    </source>
</evidence>
<organism evidence="1 2">
    <name type="scientific">Albugo candida</name>
    <dbReference type="NCBI Taxonomy" id="65357"/>
    <lineage>
        <taxon>Eukaryota</taxon>
        <taxon>Sar</taxon>
        <taxon>Stramenopiles</taxon>
        <taxon>Oomycota</taxon>
        <taxon>Peronosporomycetes</taxon>
        <taxon>Albuginales</taxon>
        <taxon>Albuginaceae</taxon>
        <taxon>Albugo</taxon>
    </lineage>
</organism>